<dbReference type="EMBL" id="CASHTH010002472">
    <property type="protein sequence ID" value="CAI8030356.1"/>
    <property type="molecule type" value="Genomic_DNA"/>
</dbReference>
<dbReference type="Proteomes" id="UP001174909">
    <property type="component" value="Unassembled WGS sequence"/>
</dbReference>
<feature type="region of interest" description="Disordered" evidence="1">
    <location>
        <begin position="83"/>
        <end position="171"/>
    </location>
</feature>
<evidence type="ECO:0000256" key="1">
    <source>
        <dbReference type="SAM" id="MobiDB-lite"/>
    </source>
</evidence>
<feature type="region of interest" description="Disordered" evidence="1">
    <location>
        <begin position="1"/>
        <end position="57"/>
    </location>
</feature>
<sequence>VDEEKASGGERADELEAREVGIVEDKEEEEKDVDGRPGEDVVILGSESPKDSHMFPEIALSTQTCTRRENLPDDDVKQAANLLRQRQRRKSRSDRWGLQRRRRTSHRRSCPASLSRSMKYTRRPQSHFKHKFRSASIVLSEDRPKASASGHQLPSSPDTPSRTSTKNPSVSVKAVKRKLWGIQPLEGDIEGWFLKKWRHAIM</sequence>
<name>A0AA35WVF9_GEOBA</name>
<keyword evidence="3" id="KW-1185">Reference proteome</keyword>
<reference evidence="2" key="1">
    <citation type="submission" date="2023-03" db="EMBL/GenBank/DDBJ databases">
        <authorList>
            <person name="Steffen K."/>
            <person name="Cardenas P."/>
        </authorList>
    </citation>
    <scope>NUCLEOTIDE SEQUENCE</scope>
</reference>
<feature type="compositionally biased region" description="Basic residues" evidence="1">
    <location>
        <begin position="119"/>
        <end position="133"/>
    </location>
</feature>
<comment type="caution">
    <text evidence="2">The sequence shown here is derived from an EMBL/GenBank/DDBJ whole genome shotgun (WGS) entry which is preliminary data.</text>
</comment>
<dbReference type="AlphaFoldDB" id="A0AA35WVF9"/>
<feature type="compositionally biased region" description="Basic residues" evidence="1">
    <location>
        <begin position="85"/>
        <end position="109"/>
    </location>
</feature>
<evidence type="ECO:0000313" key="2">
    <source>
        <dbReference type="EMBL" id="CAI8030356.1"/>
    </source>
</evidence>
<feature type="compositionally biased region" description="Basic and acidic residues" evidence="1">
    <location>
        <begin position="1"/>
        <end position="24"/>
    </location>
</feature>
<feature type="non-terminal residue" evidence="2">
    <location>
        <position position="1"/>
    </location>
</feature>
<organism evidence="2 3">
    <name type="scientific">Geodia barretti</name>
    <name type="common">Barrett's horny sponge</name>
    <dbReference type="NCBI Taxonomy" id="519541"/>
    <lineage>
        <taxon>Eukaryota</taxon>
        <taxon>Metazoa</taxon>
        <taxon>Porifera</taxon>
        <taxon>Demospongiae</taxon>
        <taxon>Heteroscleromorpha</taxon>
        <taxon>Tetractinellida</taxon>
        <taxon>Astrophorina</taxon>
        <taxon>Geodiidae</taxon>
        <taxon>Geodia</taxon>
    </lineage>
</organism>
<accession>A0AA35WVF9</accession>
<evidence type="ECO:0000313" key="3">
    <source>
        <dbReference type="Proteomes" id="UP001174909"/>
    </source>
</evidence>
<gene>
    <name evidence="2" type="ORF">GBAR_LOCUS17215</name>
</gene>
<proteinExistence type="predicted"/>
<protein>
    <submittedName>
        <fullName evidence="2">Uncharacterized protein</fullName>
    </submittedName>
</protein>
<feature type="compositionally biased region" description="Low complexity" evidence="1">
    <location>
        <begin position="154"/>
        <end position="165"/>
    </location>
</feature>